<name>A0A239E9N6_9BACT</name>
<dbReference type="InterPro" id="IPR036942">
    <property type="entry name" value="Beta-barrel_TonB_sf"/>
</dbReference>
<feature type="domain" description="TonB-dependent transporter Oar-like beta-barrel" evidence="4">
    <location>
        <begin position="301"/>
        <end position="1343"/>
    </location>
</feature>
<evidence type="ECO:0000256" key="2">
    <source>
        <dbReference type="ARBA" id="ARBA00023136"/>
    </source>
</evidence>
<protein>
    <submittedName>
        <fullName evidence="5">Carboxypeptidase regulatory-like domain-containing protein</fullName>
    </submittedName>
</protein>
<dbReference type="EMBL" id="FZOU01000001">
    <property type="protein sequence ID" value="SNS41189.1"/>
    <property type="molecule type" value="Genomic_DNA"/>
</dbReference>
<dbReference type="GO" id="GO:0009279">
    <property type="term" value="C:cell outer membrane"/>
    <property type="evidence" value="ECO:0007669"/>
    <property type="project" value="UniProtKB-SubCell"/>
</dbReference>
<dbReference type="RefSeq" id="WP_142988209.1">
    <property type="nucleotide sequence ID" value="NZ_FZOU01000001.1"/>
</dbReference>
<dbReference type="Gene3D" id="2.60.40.1120">
    <property type="entry name" value="Carboxypeptidase-like, regulatory domain"/>
    <property type="match status" value="1"/>
</dbReference>
<keyword evidence="2" id="KW-0472">Membrane</keyword>
<dbReference type="OrthoDB" id="99825at2"/>
<keyword evidence="5" id="KW-0121">Carboxypeptidase</keyword>
<keyword evidence="5" id="KW-0645">Protease</keyword>
<accession>A0A239E9N6</accession>
<dbReference type="InterPro" id="IPR008969">
    <property type="entry name" value="CarboxyPept-like_regulatory"/>
</dbReference>
<dbReference type="SUPFAM" id="SSF56935">
    <property type="entry name" value="Porins"/>
    <property type="match status" value="1"/>
</dbReference>
<evidence type="ECO:0000256" key="1">
    <source>
        <dbReference type="ARBA" id="ARBA00004442"/>
    </source>
</evidence>
<reference evidence="5 6" key="1">
    <citation type="submission" date="2017-06" db="EMBL/GenBank/DDBJ databases">
        <authorList>
            <person name="Kim H.J."/>
            <person name="Triplett B.A."/>
        </authorList>
    </citation>
    <scope>NUCLEOTIDE SEQUENCE [LARGE SCALE GENOMIC DNA]</scope>
    <source>
        <strain evidence="5 6">DSM 18704</strain>
    </source>
</reference>
<keyword evidence="3" id="KW-0998">Cell outer membrane</keyword>
<proteinExistence type="predicted"/>
<sequence length="1350" mass="146152">MNPTVEANQLKMKYTIDAFARFVLRPAYGQVPQATEAVSSKERLWESRVLTPARWRREGESQDTSLNRRGSTAPLLAIVFTLLIAMCCSSAVAQSGAGSIQGTVTDPTGAVISGALVHVVQQDTNTTSDTKTNSVGFYQVPGLFTGKYGVTITAPGMKSYRIVLELLVEQHAAINAVMALGDVSQSVQVTSDQVQLITTDSGTISSTLENARINQLPMNGRSVTTLIGVTVPGVEGGTRANGLMGEALDYVADGVPLSNRQSGGVTSANGQLPDPDAVQEVRVETSNSSAMYAAPGTVIITTKSGTNQLHGSFFETARNNAFGIARSRQNPSNFAAPHLVRNEFGASAGGPIVLPHIYDGRNKSFWFFAFERYSLRSFTSENVYVPTPAMKRGDFSGLYNSSNQFQQLYDPNTTAPSANCNGTGQANQWCRAPFLNNQIPLSRLSPTAKALFDILPNPSNTNNPFVSTNLTTPGISNSTSPTITLRLDHQFSENNRAYLRYGSNNYSAVSLTNSPGNAPATLAADGIPAGVSGVSFLPSVTYSGAIGFTHIFSPSLVSETVLSQQWAAQHVSPLGNPNLNYEQMLGLPNNFGETGFPSFGSGDTILQNDLQGGQGNIYGLSQIVTTIDENLTKTLGRHQMQFGARYRHEGFGMIPNSSSDGVGIGAQGTGLEDPTTKTTYGQLSNTGNYLADLFIGDASGYSVSKPAPYVHFHDMEFDAYYQDNFRVTRKFTINLGLRYEAHPAIGTKDGIMLGLDLPTHNLVLPNPASYYVNKGLTTQAIVTNLQNLGVNLETPAQANMPAAILRNYDLTIAPRLGLAYQLFGDKIGTVLRAGYGRYIYPVPTRSVMNTVARYSPFEATYSQSYIVGNQSPDGLANYELRAPQTATGPLSSGTPIMGVNTANVVDTSSINAITAGSLNAYALNPNQPPDYVSQVNVTVEQALKGSSALRVSWLYVHGTNLDQWYYLNTLPSSYVWQMNAGTAVPSSYYLEDPYDNKAYSQYIYYEQKSGWSNDNALQASYQRLYHRGIAYQINYVWSKPFRVGGNRNNDNIIYPYGDFIGNTQGVMTSAYPVTAPNRPPSPSSGAPSYTYNRALNRFENYKVDTAIPLQRISFNGIVDLPFGRGKRYLSRVNRFVDEVVGGWQVAGDGTVVSQDFFVASANWGPTNPIHVYKHRAPITDCRTGNCYKAYEWFNGYLAPSVVNASSKGVTGLPGNWAPYSSPIDTNYNPATPGGTAQDPNYNTNNVNVTLLNGTTVQKVGFSPGPSTNPFTKTLLHGPMNYNADLSLFKVFPITKTVLLRANVDAFNAFNIQGYTNPNATDGTQQVQAGGVGASSYWTPRQLQFTLRLTF</sequence>
<gene>
    <name evidence="5" type="ORF">SAMN05421770_101862</name>
</gene>
<dbReference type="Pfam" id="PF25183">
    <property type="entry name" value="OMP_b-brl_4"/>
    <property type="match status" value="1"/>
</dbReference>
<dbReference type="Proteomes" id="UP000198356">
    <property type="component" value="Unassembled WGS sequence"/>
</dbReference>
<dbReference type="Gene3D" id="2.40.170.20">
    <property type="entry name" value="TonB-dependent receptor, beta-barrel domain"/>
    <property type="match status" value="1"/>
</dbReference>
<comment type="subcellular location">
    <subcellularLocation>
        <location evidence="1">Cell outer membrane</location>
    </subcellularLocation>
</comment>
<evidence type="ECO:0000313" key="6">
    <source>
        <dbReference type="Proteomes" id="UP000198356"/>
    </source>
</evidence>
<dbReference type="GO" id="GO:0004180">
    <property type="term" value="F:carboxypeptidase activity"/>
    <property type="evidence" value="ECO:0007669"/>
    <property type="project" value="UniProtKB-KW"/>
</dbReference>
<evidence type="ECO:0000313" key="5">
    <source>
        <dbReference type="EMBL" id="SNS41189.1"/>
    </source>
</evidence>
<dbReference type="InterPro" id="IPR057601">
    <property type="entry name" value="Oar-like_b-barrel"/>
</dbReference>
<keyword evidence="6" id="KW-1185">Reference proteome</keyword>
<evidence type="ECO:0000259" key="4">
    <source>
        <dbReference type="Pfam" id="PF25183"/>
    </source>
</evidence>
<dbReference type="Pfam" id="PF13620">
    <property type="entry name" value="CarboxypepD_reg"/>
    <property type="match status" value="1"/>
</dbReference>
<evidence type="ECO:0000256" key="3">
    <source>
        <dbReference type="ARBA" id="ARBA00023237"/>
    </source>
</evidence>
<dbReference type="SUPFAM" id="SSF49464">
    <property type="entry name" value="Carboxypeptidase regulatory domain-like"/>
    <property type="match status" value="1"/>
</dbReference>
<keyword evidence="5" id="KW-0378">Hydrolase</keyword>
<organism evidence="5 6">
    <name type="scientific">Granulicella rosea</name>
    <dbReference type="NCBI Taxonomy" id="474952"/>
    <lineage>
        <taxon>Bacteria</taxon>
        <taxon>Pseudomonadati</taxon>
        <taxon>Acidobacteriota</taxon>
        <taxon>Terriglobia</taxon>
        <taxon>Terriglobales</taxon>
        <taxon>Acidobacteriaceae</taxon>
        <taxon>Granulicella</taxon>
    </lineage>
</organism>